<dbReference type="EMBL" id="CAAE01014729">
    <property type="protein sequence ID" value="CAG03884.1"/>
    <property type="molecule type" value="Genomic_DNA"/>
</dbReference>
<dbReference type="Pfam" id="PF15742">
    <property type="entry name" value="DUF4686"/>
    <property type="match status" value="1"/>
</dbReference>
<reference evidence="2" key="2">
    <citation type="submission" date="2004-02" db="EMBL/GenBank/DDBJ databases">
        <authorList>
            <consortium name="Genoscope"/>
            <consortium name="Whitehead Institute Centre for Genome Research"/>
        </authorList>
    </citation>
    <scope>NUCLEOTIDE SEQUENCE</scope>
</reference>
<reference evidence="2" key="1">
    <citation type="journal article" date="2004" name="Nature">
        <title>Genome duplication in the teleost fish Tetraodon nigroviridis reveals the early vertebrate proto-karyotype.</title>
        <authorList>
            <person name="Jaillon O."/>
            <person name="Aury J.-M."/>
            <person name="Brunet F."/>
            <person name="Petit J.-L."/>
            <person name="Stange-Thomann N."/>
            <person name="Mauceli E."/>
            <person name="Bouneau L."/>
            <person name="Fischer C."/>
            <person name="Ozouf-Costaz C."/>
            <person name="Bernot A."/>
            <person name="Nicaud S."/>
            <person name="Jaffe D."/>
            <person name="Fisher S."/>
            <person name="Lutfalla G."/>
            <person name="Dossat C."/>
            <person name="Segurens B."/>
            <person name="Dasilva C."/>
            <person name="Salanoubat M."/>
            <person name="Levy M."/>
            <person name="Boudet N."/>
            <person name="Castellano S."/>
            <person name="Anthouard V."/>
            <person name="Jubin C."/>
            <person name="Castelli V."/>
            <person name="Katinka M."/>
            <person name="Vacherie B."/>
            <person name="Biemont C."/>
            <person name="Skalli Z."/>
            <person name="Cattolico L."/>
            <person name="Poulain J."/>
            <person name="De Berardinis V."/>
            <person name="Cruaud C."/>
            <person name="Duprat S."/>
            <person name="Brottier P."/>
            <person name="Coutanceau J.-P."/>
            <person name="Gouzy J."/>
            <person name="Parra G."/>
            <person name="Lardier G."/>
            <person name="Chapple C."/>
            <person name="McKernan K.J."/>
            <person name="McEwan P."/>
            <person name="Bosak S."/>
            <person name="Kellis M."/>
            <person name="Volff J.-N."/>
            <person name="Guigo R."/>
            <person name="Zody M.C."/>
            <person name="Mesirov J."/>
            <person name="Lindblad-Toh K."/>
            <person name="Birren B."/>
            <person name="Nusbaum C."/>
            <person name="Kahn D."/>
            <person name="Robinson-Rechavi M."/>
            <person name="Laudet V."/>
            <person name="Schachter V."/>
            <person name="Quetier F."/>
            <person name="Saurin W."/>
            <person name="Scarpelli C."/>
            <person name="Wincker P."/>
            <person name="Lander E.S."/>
            <person name="Weissenbach J."/>
            <person name="Roest Crollius H."/>
        </authorList>
    </citation>
    <scope>NUCLEOTIDE SEQUENCE [LARGE SCALE GENOMIC DNA]</scope>
</reference>
<organism evidence="2">
    <name type="scientific">Tetraodon nigroviridis</name>
    <name type="common">Spotted green pufferfish</name>
    <name type="synonym">Chelonodon nigroviridis</name>
    <dbReference type="NCBI Taxonomy" id="99883"/>
    <lineage>
        <taxon>Eukaryota</taxon>
        <taxon>Metazoa</taxon>
        <taxon>Chordata</taxon>
        <taxon>Craniata</taxon>
        <taxon>Vertebrata</taxon>
        <taxon>Euteleostomi</taxon>
        <taxon>Actinopterygii</taxon>
        <taxon>Neopterygii</taxon>
        <taxon>Teleostei</taxon>
        <taxon>Neoteleostei</taxon>
        <taxon>Acanthomorphata</taxon>
        <taxon>Eupercaria</taxon>
        <taxon>Tetraodontiformes</taxon>
        <taxon>Tetradontoidea</taxon>
        <taxon>Tetraodontidae</taxon>
        <taxon>Tetraodon</taxon>
    </lineage>
</organism>
<dbReference type="KEGG" id="tng:GSTEN00023451G001"/>
<comment type="caution">
    <text evidence="2">The sequence shown here is derived from an EMBL/GenBank/DDBJ whole genome shotgun (WGS) entry which is preliminary data.</text>
</comment>
<gene>
    <name evidence="2" type="ORF">GSTENG00023451001</name>
</gene>
<keyword evidence="1" id="KW-0175">Coiled coil</keyword>
<feature type="coiled-coil region" evidence="1">
    <location>
        <begin position="354"/>
        <end position="488"/>
    </location>
</feature>
<proteinExistence type="predicted"/>
<sequence length="710" mass="83333">MKQLEEKLEDKSTWSDKTTSYLEEKQKWDVEKAEFETIMGLLNTHIREAKYSATDHEEELMKTVKLQGIYQNVIKAFLKDTEKLYEEILENTDKKRKPPLCERISGFICLKWKRNEKKMKFLLKEKCRATNEAEELESKVKRARHILNIFGAIMEDQQKELDIIYERMKTLDERLPEKSPLCARLAALLCGTQTERGDNILHRHKCQNRHIAETLERKMKDIEKLHYIYEILTEKIEDKIVRLRNKVKIIDDRLLSLNNHPLVAQKLQKIMDLELGMTNNSTEHNMVMSLQKDLQREREKLISANKKVSDLEHELDCKKTQIVVERREASQEMLVLLAKVSEAQEYKKEFDSIITKLEEDLKTERAQLTAVNKKVQECYLKETELREKLEKVFKKEDLQAHVQEGQTSIKKLQRTQSLLSSKEAEVQQVKDINLKLERRNNQLEQENVKLITELNKVKTRQDATEESSQHLAHECECLQEKIRNLQSEQADSPANGNQKQNLQTKSATVVTDNLGMLELLKRCFSAQLPKHEDDATIDGLEKENKDLNDVSLCPREKRQTKTARHGKKHVKKLQQQVSTTTANSDMVSHLLQQLNVHLTDRVGECEKTKEELISLQQANQKLTEELYCIFMECNRLNQKYNEDQMKCETMLCQAEHKFNKETARLSSTIQTLKKEVKRLTLLLTEEKERFLEYRMKLGTQGTDEERKKET</sequence>
<accession>Q4S648</accession>
<protein>
    <submittedName>
        <fullName evidence="2">(spotted green pufferfish) hypothetical protein</fullName>
    </submittedName>
</protein>
<dbReference type="OrthoDB" id="10007527at2759"/>
<name>Q4S648_TETNG</name>
<dbReference type="InterPro" id="IPR031476">
    <property type="entry name" value="DUF4686"/>
</dbReference>
<dbReference type="AlphaFoldDB" id="Q4S648"/>
<feature type="coiled-coil region" evidence="1">
    <location>
        <begin position="287"/>
        <end position="321"/>
    </location>
</feature>
<evidence type="ECO:0000256" key="1">
    <source>
        <dbReference type="SAM" id="Coils"/>
    </source>
</evidence>
<evidence type="ECO:0000313" key="2">
    <source>
        <dbReference type="EMBL" id="CAG03884.1"/>
    </source>
</evidence>